<gene>
    <name evidence="1" type="ORF">BGW38_000652</name>
</gene>
<reference evidence="1" key="1">
    <citation type="journal article" date="2020" name="Fungal Divers.">
        <title>Resolving the Mortierellaceae phylogeny through synthesis of multi-gene phylogenetics and phylogenomics.</title>
        <authorList>
            <person name="Vandepol N."/>
            <person name="Liber J."/>
            <person name="Desiro A."/>
            <person name="Na H."/>
            <person name="Kennedy M."/>
            <person name="Barry K."/>
            <person name="Grigoriev I.V."/>
            <person name="Miller A.N."/>
            <person name="O'Donnell K."/>
            <person name="Stajich J.E."/>
            <person name="Bonito G."/>
        </authorList>
    </citation>
    <scope>NUCLEOTIDE SEQUENCE</scope>
    <source>
        <strain evidence="1">KOD1015</strain>
    </source>
</reference>
<organism evidence="1 2">
    <name type="scientific">Lunasporangiospora selenospora</name>
    <dbReference type="NCBI Taxonomy" id="979761"/>
    <lineage>
        <taxon>Eukaryota</taxon>
        <taxon>Fungi</taxon>
        <taxon>Fungi incertae sedis</taxon>
        <taxon>Mucoromycota</taxon>
        <taxon>Mortierellomycotina</taxon>
        <taxon>Mortierellomycetes</taxon>
        <taxon>Mortierellales</taxon>
        <taxon>Mortierellaceae</taxon>
        <taxon>Lunasporangiospora</taxon>
    </lineage>
</organism>
<protein>
    <submittedName>
        <fullName evidence="1">Uncharacterized protein</fullName>
    </submittedName>
</protein>
<name>A0A9P6FVC1_9FUNG</name>
<accession>A0A9P6FVC1</accession>
<proteinExistence type="predicted"/>
<dbReference type="Proteomes" id="UP000780801">
    <property type="component" value="Unassembled WGS sequence"/>
</dbReference>
<dbReference type="OrthoDB" id="2358144at2759"/>
<dbReference type="EMBL" id="JAABOA010001188">
    <property type="protein sequence ID" value="KAF9582092.1"/>
    <property type="molecule type" value="Genomic_DNA"/>
</dbReference>
<evidence type="ECO:0000313" key="2">
    <source>
        <dbReference type="Proteomes" id="UP000780801"/>
    </source>
</evidence>
<dbReference type="AlphaFoldDB" id="A0A9P6FVC1"/>
<sequence>MVSAAKTYNYHFCSSSVCSEFRAQGPTYDCGNKNGYKYYIAPGTGDAYTSQKWESTVAMNDGFQKCCLKSRKYACSNKKAAGVDWKFVQSWFDSVGNVVTAVFPKK</sequence>
<comment type="caution">
    <text evidence="1">The sequence shown here is derived from an EMBL/GenBank/DDBJ whole genome shotgun (WGS) entry which is preliminary data.</text>
</comment>
<keyword evidence="2" id="KW-1185">Reference proteome</keyword>
<evidence type="ECO:0000313" key="1">
    <source>
        <dbReference type="EMBL" id="KAF9582092.1"/>
    </source>
</evidence>